<dbReference type="AlphaFoldDB" id="A0A7J9B572"/>
<dbReference type="PANTHER" id="PTHR48200">
    <property type="entry name" value="PROTEIN, PUTATIVE-RELATED"/>
    <property type="match status" value="1"/>
</dbReference>
<dbReference type="PANTHER" id="PTHR48200:SF1">
    <property type="entry name" value="AMINOTRANSFERASE-LIKE PLANT MOBILE DOMAIN-CONTAINING PROTEIN"/>
    <property type="match status" value="1"/>
</dbReference>
<dbReference type="Pfam" id="PF24924">
    <property type="entry name" value="DUF7745"/>
    <property type="match status" value="1"/>
</dbReference>
<gene>
    <name evidence="2" type="ORF">Golax_025659</name>
</gene>
<organism evidence="2 3">
    <name type="scientific">Gossypium laxum</name>
    <dbReference type="NCBI Taxonomy" id="34288"/>
    <lineage>
        <taxon>Eukaryota</taxon>
        <taxon>Viridiplantae</taxon>
        <taxon>Streptophyta</taxon>
        <taxon>Embryophyta</taxon>
        <taxon>Tracheophyta</taxon>
        <taxon>Spermatophyta</taxon>
        <taxon>Magnoliopsida</taxon>
        <taxon>eudicotyledons</taxon>
        <taxon>Gunneridae</taxon>
        <taxon>Pentapetalae</taxon>
        <taxon>rosids</taxon>
        <taxon>malvids</taxon>
        <taxon>Malvales</taxon>
        <taxon>Malvaceae</taxon>
        <taxon>Malvoideae</taxon>
        <taxon>Gossypium</taxon>
    </lineage>
</organism>
<feature type="domain" description="DUF7745" evidence="1">
    <location>
        <begin position="61"/>
        <end position="115"/>
    </location>
</feature>
<reference evidence="2 3" key="1">
    <citation type="journal article" date="2019" name="Genome Biol. Evol.">
        <title>Insights into the evolution of the New World diploid cottons (Gossypium, subgenus Houzingenia) based on genome sequencing.</title>
        <authorList>
            <person name="Grover C.E."/>
            <person name="Arick M.A. 2nd"/>
            <person name="Thrash A."/>
            <person name="Conover J.L."/>
            <person name="Sanders W.S."/>
            <person name="Peterson D.G."/>
            <person name="Frelichowski J.E."/>
            <person name="Scheffler J.A."/>
            <person name="Scheffler B.E."/>
            <person name="Wendel J.F."/>
        </authorList>
    </citation>
    <scope>NUCLEOTIDE SEQUENCE [LARGE SCALE GENOMIC DNA]</scope>
    <source>
        <strain evidence="2">4</strain>
        <tissue evidence="2">Leaf</tissue>
    </source>
</reference>
<name>A0A7J9B572_9ROSI</name>
<proteinExistence type="predicted"/>
<feature type="non-terminal residue" evidence="2">
    <location>
        <position position="197"/>
    </location>
</feature>
<dbReference type="EMBL" id="JABEZV010449750">
    <property type="protein sequence ID" value="MBA0731475.1"/>
    <property type="molecule type" value="Genomic_DNA"/>
</dbReference>
<evidence type="ECO:0000313" key="2">
    <source>
        <dbReference type="EMBL" id="MBA0731475.1"/>
    </source>
</evidence>
<sequence>DLRVFVEGSICASGPSALFIIYNQVLVHIRLLDRELIMEKGFLGKVEDNTAVQTWSETTQWKKDDNLSYLLDIKVDKHLLRAFAQFWNPACSCFTFGGGDLVPKVEEYMALLCCSKIQHGSSKRGIPNTWKNLKDLILAHPDTKKKVDVFALIVYGLVVFPKPWGHVEEAVTDIFDRLDERVTPVLEILVQTFRSLN</sequence>
<protein>
    <recommendedName>
        <fullName evidence="1">DUF7745 domain-containing protein</fullName>
    </recommendedName>
</protein>
<dbReference type="InterPro" id="IPR056647">
    <property type="entry name" value="DUF7745"/>
</dbReference>
<accession>A0A7J9B572</accession>
<keyword evidence="3" id="KW-1185">Reference proteome</keyword>
<comment type="caution">
    <text evidence="2">The sequence shown here is derived from an EMBL/GenBank/DDBJ whole genome shotgun (WGS) entry which is preliminary data.</text>
</comment>
<evidence type="ECO:0000313" key="3">
    <source>
        <dbReference type="Proteomes" id="UP000593574"/>
    </source>
</evidence>
<dbReference type="Proteomes" id="UP000593574">
    <property type="component" value="Unassembled WGS sequence"/>
</dbReference>
<evidence type="ECO:0000259" key="1">
    <source>
        <dbReference type="Pfam" id="PF24924"/>
    </source>
</evidence>